<evidence type="ECO:0000256" key="7">
    <source>
        <dbReference type="SAM" id="Coils"/>
    </source>
</evidence>
<dbReference type="GO" id="GO:0005085">
    <property type="term" value="F:guanyl-nucleotide exchange factor activity"/>
    <property type="evidence" value="ECO:0007669"/>
    <property type="project" value="UniProtKB-KW"/>
</dbReference>
<dbReference type="FunFam" id="1.10.1000.11:FF:000002">
    <property type="entry name" value="Cytohesin 1"/>
    <property type="match status" value="1"/>
</dbReference>
<comment type="subcellular location">
    <subcellularLocation>
        <location evidence="1">Cell membrane</location>
        <topology evidence="1">Peripheral membrane protein</topology>
    </subcellularLocation>
</comment>
<evidence type="ECO:0000313" key="11">
    <source>
        <dbReference type="Proteomes" id="UP000694413"/>
    </source>
</evidence>
<dbReference type="SMART" id="SM00233">
    <property type="entry name" value="PH"/>
    <property type="match status" value="1"/>
</dbReference>
<dbReference type="GO" id="GO:0005886">
    <property type="term" value="C:plasma membrane"/>
    <property type="evidence" value="ECO:0007669"/>
    <property type="project" value="UniProtKB-SubCell"/>
</dbReference>
<evidence type="ECO:0000256" key="1">
    <source>
        <dbReference type="ARBA" id="ARBA00004202"/>
    </source>
</evidence>
<evidence type="ECO:0000259" key="9">
    <source>
        <dbReference type="PROSITE" id="PS50190"/>
    </source>
</evidence>
<dbReference type="InterPro" id="IPR011993">
    <property type="entry name" value="PH-like_dom_sf"/>
</dbReference>
<dbReference type="InterPro" id="IPR000904">
    <property type="entry name" value="Sec7_dom"/>
</dbReference>
<keyword evidence="3" id="KW-0344">Guanine-nucleotide releasing factor</keyword>
<dbReference type="Gene3D" id="1.10.220.20">
    <property type="match status" value="1"/>
</dbReference>
<dbReference type="InterPro" id="IPR023394">
    <property type="entry name" value="Sec7_C_sf"/>
</dbReference>
<dbReference type="Ensembl" id="ENSZALT00000025163.1">
    <property type="protein sequence ID" value="ENSZALP00000019089.1"/>
    <property type="gene ID" value="ENSZALG00000015205.1"/>
</dbReference>
<evidence type="ECO:0000259" key="8">
    <source>
        <dbReference type="PROSITE" id="PS50003"/>
    </source>
</evidence>
<reference evidence="10" key="1">
    <citation type="submission" date="2025-08" db="UniProtKB">
        <authorList>
            <consortium name="Ensembl"/>
        </authorList>
    </citation>
    <scope>IDENTIFICATION</scope>
</reference>
<dbReference type="Gene3D" id="1.10.1000.11">
    <property type="entry name" value="Arf Nucleotide-binding Site Opener,domain 2"/>
    <property type="match status" value="1"/>
</dbReference>
<dbReference type="Gene3D" id="2.30.29.30">
    <property type="entry name" value="Pleckstrin-homology domain (PH domain)/Phosphotyrosine-binding domain (PTB)"/>
    <property type="match status" value="1"/>
</dbReference>
<dbReference type="Pfam" id="PF00169">
    <property type="entry name" value="PH"/>
    <property type="match status" value="1"/>
</dbReference>
<evidence type="ECO:0000256" key="3">
    <source>
        <dbReference type="ARBA" id="ARBA00022658"/>
    </source>
</evidence>
<evidence type="ECO:0000256" key="2">
    <source>
        <dbReference type="ARBA" id="ARBA00022475"/>
    </source>
</evidence>
<protein>
    <recommendedName>
        <fullName evidence="12">Cytohesin 1</fullName>
    </recommendedName>
</protein>
<keyword evidence="5" id="KW-0446">Lipid-binding</keyword>
<organism evidence="10 11">
    <name type="scientific">Zonotrichia albicollis</name>
    <name type="common">White-throated sparrow</name>
    <name type="synonym">Fringilla albicollis</name>
    <dbReference type="NCBI Taxonomy" id="44394"/>
    <lineage>
        <taxon>Eukaryota</taxon>
        <taxon>Metazoa</taxon>
        <taxon>Chordata</taxon>
        <taxon>Craniata</taxon>
        <taxon>Vertebrata</taxon>
        <taxon>Euteleostomi</taxon>
        <taxon>Archelosauria</taxon>
        <taxon>Archosauria</taxon>
        <taxon>Dinosauria</taxon>
        <taxon>Saurischia</taxon>
        <taxon>Theropoda</taxon>
        <taxon>Coelurosauria</taxon>
        <taxon>Aves</taxon>
        <taxon>Neognathae</taxon>
        <taxon>Neoaves</taxon>
        <taxon>Telluraves</taxon>
        <taxon>Australaves</taxon>
        <taxon>Passeriformes</taxon>
        <taxon>Passerellidae</taxon>
        <taxon>Zonotrichia</taxon>
    </lineage>
</organism>
<evidence type="ECO:0000256" key="4">
    <source>
        <dbReference type="ARBA" id="ARBA00023054"/>
    </source>
</evidence>
<dbReference type="PROSITE" id="PS50190">
    <property type="entry name" value="SEC7"/>
    <property type="match status" value="1"/>
</dbReference>
<accession>A0A8D2N8G6</accession>
<feature type="coiled-coil region" evidence="7">
    <location>
        <begin position="198"/>
        <end position="235"/>
    </location>
</feature>
<feature type="domain" description="PH" evidence="8">
    <location>
        <begin position="441"/>
        <end position="558"/>
    </location>
</feature>
<dbReference type="InterPro" id="IPR035999">
    <property type="entry name" value="Sec7_dom_sf"/>
</dbReference>
<dbReference type="PANTHER" id="PTHR10663:SF340">
    <property type="entry name" value="CYTOHESIN-1"/>
    <property type="match status" value="1"/>
</dbReference>
<dbReference type="SMART" id="SM00222">
    <property type="entry name" value="Sec7"/>
    <property type="match status" value="1"/>
</dbReference>
<dbReference type="Pfam" id="PF01369">
    <property type="entry name" value="Sec7"/>
    <property type="match status" value="1"/>
</dbReference>
<keyword evidence="4 7" id="KW-0175">Coiled coil</keyword>
<dbReference type="PROSITE" id="PS50003">
    <property type="entry name" value="PH_DOMAIN"/>
    <property type="match status" value="1"/>
</dbReference>
<dbReference type="CDD" id="cd01252">
    <property type="entry name" value="PH_GRP1-like"/>
    <property type="match status" value="1"/>
</dbReference>
<evidence type="ECO:0000256" key="6">
    <source>
        <dbReference type="ARBA" id="ARBA00023136"/>
    </source>
</evidence>
<keyword evidence="11" id="KW-1185">Reference proteome</keyword>
<dbReference type="InterPro" id="IPR001849">
    <property type="entry name" value="PH_domain"/>
</dbReference>
<dbReference type="PANTHER" id="PTHR10663">
    <property type="entry name" value="GUANYL-NUCLEOTIDE EXCHANGE FACTOR"/>
    <property type="match status" value="1"/>
</dbReference>
<evidence type="ECO:0008006" key="12">
    <source>
        <dbReference type="Google" id="ProtNLM"/>
    </source>
</evidence>
<dbReference type="GO" id="GO:0008289">
    <property type="term" value="F:lipid binding"/>
    <property type="evidence" value="ECO:0007669"/>
    <property type="project" value="UniProtKB-KW"/>
</dbReference>
<dbReference type="AlphaFoldDB" id="A0A8D2N8G6"/>
<dbReference type="SUPFAM" id="SSF50729">
    <property type="entry name" value="PH domain-like"/>
    <property type="match status" value="1"/>
</dbReference>
<dbReference type="Proteomes" id="UP000694413">
    <property type="component" value="Unassembled WGS sequence"/>
</dbReference>
<evidence type="ECO:0000256" key="5">
    <source>
        <dbReference type="ARBA" id="ARBA00023121"/>
    </source>
</evidence>
<name>A0A8D2N8G6_ZONAL</name>
<keyword evidence="6" id="KW-0472">Membrane</keyword>
<evidence type="ECO:0000313" key="10">
    <source>
        <dbReference type="Ensembl" id="ENSZALP00000019089.1"/>
    </source>
</evidence>
<sequence>MVCRWGLSGGCTSSRLCPRTMNPLQRELPGAGWCLGLTWCSRAACRLQVGMELCCRAQQSCLAVGSRMGTHTSAAGAEQREMALGGSRAGRAVLEVMRGPVLVLTLQLPQSEGADALALEFLSCHWCHLASVWGWGHCSPAQLLLPPSTSSSCLQPGPQLLAGSRACARSLAGLIARSTRADLSCLCSVPSDLTPEECQELENIRRRKQELLADIQRLKDEIAEVTNEIENLGSTEERKNMQRNKQVAMGRKKFNMDPKKGIQFLIENDLLKNTCEDIAQFLYKGEGLNKTAIGDYLGERDEFNIQVLHAFVELHEFTDLNLVQALRQFLWSFRLPGEAQKIDRMMEAFAQRYCQCNPGVFQSTDTCYVLSFAIIMLNTSLHNPNVKDKPTAERFIAMNRGINDGGDLPEELLQNLYESIKNEPFKIPEDDGNDLTHTFFNPDREGWLLKLAGGRVKTWKRRWFILTDNCLYYFEYTTDKEPRGIIPLENLSIREVEDSKKPNCFELYIPDNKDQVIKACKTEADGRVVEGNHTVYRISAPTPEEKEEWIKCIKAAISRDPFYEMLAARKKKVSSTKRH</sequence>
<dbReference type="SUPFAM" id="SSF48425">
    <property type="entry name" value="Sec7 domain"/>
    <property type="match status" value="1"/>
</dbReference>
<reference evidence="10" key="2">
    <citation type="submission" date="2025-09" db="UniProtKB">
        <authorList>
            <consortium name="Ensembl"/>
        </authorList>
    </citation>
    <scope>IDENTIFICATION</scope>
</reference>
<dbReference type="FunFam" id="1.10.220.20:FF:000003">
    <property type="entry name" value="Cytohesin 1"/>
    <property type="match status" value="1"/>
</dbReference>
<feature type="domain" description="SEC7" evidence="9">
    <location>
        <begin position="236"/>
        <end position="423"/>
    </location>
</feature>
<dbReference type="CDD" id="cd00171">
    <property type="entry name" value="Sec7"/>
    <property type="match status" value="1"/>
</dbReference>
<dbReference type="FunFam" id="2.30.29.30:FF:000009">
    <property type="entry name" value="Cytohesin 1"/>
    <property type="match status" value="1"/>
</dbReference>
<keyword evidence="2" id="KW-1003">Cell membrane</keyword>
<dbReference type="GO" id="GO:0032012">
    <property type="term" value="P:regulation of ARF protein signal transduction"/>
    <property type="evidence" value="ECO:0007669"/>
    <property type="project" value="InterPro"/>
</dbReference>
<proteinExistence type="predicted"/>